<organism evidence="1 2">
    <name type="scientific">Pedobacter hartonius</name>
    <dbReference type="NCBI Taxonomy" id="425514"/>
    <lineage>
        <taxon>Bacteria</taxon>
        <taxon>Pseudomonadati</taxon>
        <taxon>Bacteroidota</taxon>
        <taxon>Sphingobacteriia</taxon>
        <taxon>Sphingobacteriales</taxon>
        <taxon>Sphingobacteriaceae</taxon>
        <taxon>Pedobacter</taxon>
    </lineage>
</organism>
<evidence type="ECO:0000313" key="2">
    <source>
        <dbReference type="Proteomes" id="UP000198850"/>
    </source>
</evidence>
<keyword evidence="2" id="KW-1185">Reference proteome</keyword>
<dbReference type="STRING" id="425514.SAMN05443550_11714"/>
<name>A0A1H4HFH6_9SPHI</name>
<evidence type="ECO:0000313" key="1">
    <source>
        <dbReference type="EMBL" id="SEB20619.1"/>
    </source>
</evidence>
<dbReference type="EMBL" id="FNRA01000017">
    <property type="protein sequence ID" value="SEB20619.1"/>
    <property type="molecule type" value="Genomic_DNA"/>
</dbReference>
<dbReference type="Proteomes" id="UP000198850">
    <property type="component" value="Unassembled WGS sequence"/>
</dbReference>
<sequence>MTNKKFLYGNPKNTQAKNAASRNIRQIAAFASPAHLTAKKIIRYKYLLPGYSAP</sequence>
<gene>
    <name evidence="1" type="ORF">SAMN05443550_11714</name>
</gene>
<dbReference type="AlphaFoldDB" id="A0A1H4HFH6"/>
<protein>
    <submittedName>
        <fullName evidence="1">Uncharacterized protein</fullName>
    </submittedName>
</protein>
<reference evidence="1 2" key="1">
    <citation type="submission" date="2016-10" db="EMBL/GenBank/DDBJ databases">
        <authorList>
            <person name="de Groot N.N."/>
        </authorList>
    </citation>
    <scope>NUCLEOTIDE SEQUENCE [LARGE SCALE GENOMIC DNA]</scope>
    <source>
        <strain evidence="1 2">DSM 19033</strain>
    </source>
</reference>
<dbReference type="RefSeq" id="WP_175470678.1">
    <property type="nucleotide sequence ID" value="NZ_FNRA01000017.1"/>
</dbReference>
<accession>A0A1H4HFH6</accession>
<proteinExistence type="predicted"/>